<feature type="modified residue" description="4-aspartylphosphate" evidence="2">
    <location>
        <position position="110"/>
    </location>
</feature>
<dbReference type="InterPro" id="IPR050595">
    <property type="entry name" value="Bact_response_regulator"/>
</dbReference>
<dbReference type="SMART" id="SM00448">
    <property type="entry name" value="REC"/>
    <property type="match status" value="1"/>
</dbReference>
<dbReference type="PANTHER" id="PTHR44591:SF23">
    <property type="entry name" value="CHEY SUBFAMILY"/>
    <property type="match status" value="1"/>
</dbReference>
<organism evidence="4 5">
    <name type="scientific">Nostoc commune NIES-4072</name>
    <dbReference type="NCBI Taxonomy" id="2005467"/>
    <lineage>
        <taxon>Bacteria</taxon>
        <taxon>Bacillati</taxon>
        <taxon>Cyanobacteriota</taxon>
        <taxon>Cyanophyceae</taxon>
        <taxon>Nostocales</taxon>
        <taxon>Nostocaceae</taxon>
        <taxon>Nostoc</taxon>
    </lineage>
</organism>
<dbReference type="EMBL" id="BDUD01000001">
    <property type="protein sequence ID" value="GBG21407.1"/>
    <property type="molecule type" value="Genomic_DNA"/>
</dbReference>
<dbReference type="SUPFAM" id="SSF52172">
    <property type="entry name" value="CheY-like"/>
    <property type="match status" value="1"/>
</dbReference>
<evidence type="ECO:0000313" key="4">
    <source>
        <dbReference type="EMBL" id="GBG21407.1"/>
    </source>
</evidence>
<proteinExistence type="predicted"/>
<dbReference type="GO" id="GO:0000160">
    <property type="term" value="P:phosphorelay signal transduction system"/>
    <property type="evidence" value="ECO:0007669"/>
    <property type="project" value="InterPro"/>
</dbReference>
<reference evidence="4 5" key="1">
    <citation type="submission" date="2017-06" db="EMBL/GenBank/DDBJ databases">
        <title>Genome sequencing of cyanobaciteial culture collection at National Institute for Environmental Studies (NIES).</title>
        <authorList>
            <person name="Hirose Y."/>
            <person name="Shimura Y."/>
            <person name="Fujisawa T."/>
            <person name="Nakamura Y."/>
            <person name="Kawachi M."/>
        </authorList>
    </citation>
    <scope>NUCLEOTIDE SEQUENCE [LARGE SCALE GENOMIC DNA]</scope>
    <source>
        <strain evidence="4 5">NIES-4072</strain>
    </source>
</reference>
<dbReference type="PROSITE" id="PS50110">
    <property type="entry name" value="RESPONSE_REGULATORY"/>
    <property type="match status" value="1"/>
</dbReference>
<dbReference type="InterPro" id="IPR001789">
    <property type="entry name" value="Sig_transdc_resp-reg_receiver"/>
</dbReference>
<feature type="domain" description="Response regulatory" evidence="3">
    <location>
        <begin position="61"/>
        <end position="177"/>
    </location>
</feature>
<dbReference type="Pfam" id="PF00072">
    <property type="entry name" value="Response_reg"/>
    <property type="match status" value="1"/>
</dbReference>
<keyword evidence="5" id="KW-1185">Reference proteome</keyword>
<evidence type="ECO:0000259" key="3">
    <source>
        <dbReference type="PROSITE" id="PS50110"/>
    </source>
</evidence>
<name>A0A2R5FRL5_NOSCO</name>
<dbReference type="AlphaFoldDB" id="A0A2R5FRL5"/>
<dbReference type="CDD" id="cd00156">
    <property type="entry name" value="REC"/>
    <property type="match status" value="1"/>
</dbReference>
<protein>
    <submittedName>
        <fullName evidence="4">Response regulator receiver protein</fullName>
    </submittedName>
</protein>
<dbReference type="Proteomes" id="UP000245124">
    <property type="component" value="Unassembled WGS sequence"/>
</dbReference>
<evidence type="ECO:0000256" key="1">
    <source>
        <dbReference type="ARBA" id="ARBA00022553"/>
    </source>
</evidence>
<gene>
    <name evidence="4" type="ORF">NIES4072_50910</name>
</gene>
<evidence type="ECO:0000256" key="2">
    <source>
        <dbReference type="PROSITE-ProRule" id="PRU00169"/>
    </source>
</evidence>
<sequence>MKIAQAKVLQNTSSNVIYTEIYYPPIAKNFVYSGGILNDNRQSRYLHLKFLLEQTVVASNKILVIDDTTVVRVKVREMLPPGNFEVLEAKDGLEGLNFILQEKLSLIMLDFLLPKMSGWEVFQKVQADPELRKIPLVIMSGRKEEVTEKITEPFEYFEFLGKPFDQKQLINAIKLAMTKAKQPRPELVPVGAATVKNGTVTTSGVTTATVAAPSVANTAMPTAVSNATPSAVTASATPTAGGASDAEISALNEKIVKMQAEIDGLKKQLTQVVTFIKQKIK</sequence>
<dbReference type="InterPro" id="IPR011006">
    <property type="entry name" value="CheY-like_superfamily"/>
</dbReference>
<comment type="caution">
    <text evidence="4">The sequence shown here is derived from an EMBL/GenBank/DDBJ whole genome shotgun (WGS) entry which is preliminary data.</text>
</comment>
<accession>A0A2R5FRL5</accession>
<evidence type="ECO:0000313" key="5">
    <source>
        <dbReference type="Proteomes" id="UP000245124"/>
    </source>
</evidence>
<keyword evidence="1 2" id="KW-0597">Phosphoprotein</keyword>
<dbReference type="PANTHER" id="PTHR44591">
    <property type="entry name" value="STRESS RESPONSE REGULATOR PROTEIN 1"/>
    <property type="match status" value="1"/>
</dbReference>
<dbReference type="Gene3D" id="3.40.50.2300">
    <property type="match status" value="1"/>
</dbReference>